<dbReference type="GO" id="GO:0015297">
    <property type="term" value="F:antiporter activity"/>
    <property type="evidence" value="ECO:0007669"/>
    <property type="project" value="InterPro"/>
</dbReference>
<dbReference type="SMR" id="A0A2J8J7B2"/>
<dbReference type="AlphaFoldDB" id="A0A2J8J7B2"/>
<dbReference type="InterPro" id="IPR002528">
    <property type="entry name" value="MATE_fam"/>
</dbReference>
<comment type="similarity">
    <text evidence="1">Belongs to the multi antimicrobial extrusion (MATE) (TC 2.A.66.1) family.</text>
</comment>
<accession>A0A2J8J7B2</accession>
<feature type="transmembrane region" description="Helical" evidence="2">
    <location>
        <begin position="111"/>
        <end position="132"/>
    </location>
</feature>
<dbReference type="EMBL" id="NBAG03000509">
    <property type="protein sequence ID" value="PNI18625.1"/>
    <property type="molecule type" value="Genomic_DNA"/>
</dbReference>
<feature type="transmembrane region" description="Helical" evidence="2">
    <location>
        <begin position="153"/>
        <end position="174"/>
    </location>
</feature>
<proteinExistence type="inferred from homology"/>
<dbReference type="PANTHER" id="PTHR11206">
    <property type="entry name" value="MULTIDRUG RESISTANCE PROTEIN"/>
    <property type="match status" value="1"/>
</dbReference>
<evidence type="ECO:0000313" key="4">
    <source>
        <dbReference type="Proteomes" id="UP000236370"/>
    </source>
</evidence>
<evidence type="ECO:0000256" key="2">
    <source>
        <dbReference type="SAM" id="Phobius"/>
    </source>
</evidence>
<evidence type="ECO:0000256" key="1">
    <source>
        <dbReference type="ARBA" id="ARBA00010199"/>
    </source>
</evidence>
<evidence type="ECO:0000313" key="3">
    <source>
        <dbReference type="EMBL" id="PNI18625.1"/>
    </source>
</evidence>
<organism evidence="3 4">
    <name type="scientific">Pan troglodytes</name>
    <name type="common">Chimpanzee</name>
    <dbReference type="NCBI Taxonomy" id="9598"/>
    <lineage>
        <taxon>Eukaryota</taxon>
        <taxon>Metazoa</taxon>
        <taxon>Chordata</taxon>
        <taxon>Craniata</taxon>
        <taxon>Vertebrata</taxon>
        <taxon>Euteleostomi</taxon>
        <taxon>Mammalia</taxon>
        <taxon>Eutheria</taxon>
        <taxon>Euarchontoglires</taxon>
        <taxon>Primates</taxon>
        <taxon>Haplorrhini</taxon>
        <taxon>Catarrhini</taxon>
        <taxon>Hominidae</taxon>
        <taxon>Pan</taxon>
    </lineage>
</organism>
<feature type="transmembrane region" description="Helical" evidence="2">
    <location>
        <begin position="67"/>
        <end position="91"/>
    </location>
</feature>
<gene>
    <name evidence="3" type="ORF">CK820_G0050243</name>
</gene>
<dbReference type="GO" id="GO:0016020">
    <property type="term" value="C:membrane"/>
    <property type="evidence" value="ECO:0007669"/>
    <property type="project" value="InterPro"/>
</dbReference>
<keyword evidence="2" id="KW-0472">Membrane</keyword>
<feature type="transmembrane region" description="Helical" evidence="2">
    <location>
        <begin position="31"/>
        <end position="55"/>
    </location>
</feature>
<dbReference type="Proteomes" id="UP000236370">
    <property type="component" value="Unassembled WGS sequence"/>
</dbReference>
<comment type="caution">
    <text evidence="3">The sequence shown here is derived from an EMBL/GenBank/DDBJ whole genome shotgun (WGS) entry which is preliminary data.</text>
</comment>
<sequence length="219" mass="23344">MDSLQDTVALDHGGCCPALSRLVPRGFGTEMWTLFALSGPLFLFQVLTFMIYIVSTVFCGHLGKVELASVTLAVAFVNVCGVSVGVGLSSACDTLMSQSFGSPNKKHVGVILQRGALVLLLCCLPCWALFLNTQHILLLFRQDPDVSRLTQDYVMIFIPGLPVIFLYNLLAKYLQNQAGERLCVPASSNSSTGMAEGAGGGVPIPNPGFVHPPSISLTP</sequence>
<keyword evidence="2" id="KW-0812">Transmembrane</keyword>
<reference evidence="3 4" key="1">
    <citation type="submission" date="2017-12" db="EMBL/GenBank/DDBJ databases">
        <title>High-resolution comparative analysis of great ape genomes.</title>
        <authorList>
            <person name="Pollen A."/>
            <person name="Hastie A."/>
            <person name="Hormozdiari F."/>
            <person name="Dougherty M."/>
            <person name="Liu R."/>
            <person name="Chaisson M."/>
            <person name="Hoppe E."/>
            <person name="Hill C."/>
            <person name="Pang A."/>
            <person name="Hillier L."/>
            <person name="Baker C."/>
            <person name="Armstrong J."/>
            <person name="Shendure J."/>
            <person name="Paten B."/>
            <person name="Wilson R."/>
            <person name="Chao H."/>
            <person name="Schneider V."/>
            <person name="Ventura M."/>
            <person name="Kronenberg Z."/>
            <person name="Murali S."/>
            <person name="Gordon D."/>
            <person name="Cantsilieris S."/>
            <person name="Munson K."/>
            <person name="Nelson B."/>
            <person name="Raja A."/>
            <person name="Underwood J."/>
            <person name="Diekhans M."/>
            <person name="Fiddes I."/>
            <person name="Haussler D."/>
            <person name="Eichler E."/>
        </authorList>
    </citation>
    <scope>NUCLEOTIDE SEQUENCE [LARGE SCALE GENOMIC DNA]</scope>
    <source>
        <strain evidence="3">Yerkes chimp pedigree #C0471</strain>
    </source>
</reference>
<protein>
    <submittedName>
        <fullName evidence="3">SLC47A2 isoform 5</fullName>
    </submittedName>
</protein>
<keyword evidence="2" id="KW-1133">Transmembrane helix</keyword>
<name>A0A2J8J7B2_PANTR</name>
<dbReference type="GO" id="GO:0042910">
    <property type="term" value="F:xenobiotic transmembrane transporter activity"/>
    <property type="evidence" value="ECO:0007669"/>
    <property type="project" value="InterPro"/>
</dbReference>
<dbReference type="Pfam" id="PF01554">
    <property type="entry name" value="MatE"/>
    <property type="match status" value="1"/>
</dbReference>